<evidence type="ECO:0000313" key="2">
    <source>
        <dbReference type="EMBL" id="OIW24220.1"/>
    </source>
</evidence>
<dbReference type="InParanoid" id="A0A1J7J505"/>
<dbReference type="EMBL" id="KV875104">
    <property type="protein sequence ID" value="OIW24220.1"/>
    <property type="molecule type" value="Genomic_DNA"/>
</dbReference>
<sequence>MHPTDALCLSVRPAIPAPQHSTTRHHSETMGPLRCRRVLLLVALLCAILADDFLGYDFLLERPDSLPAVDFPLPLRGRLVGILLFAETGDKQHQPAADEKTRSLSVETCR</sequence>
<proteinExistence type="predicted"/>
<feature type="compositionally biased region" description="Basic and acidic residues" evidence="1">
    <location>
        <begin position="90"/>
        <end position="102"/>
    </location>
</feature>
<evidence type="ECO:0000313" key="3">
    <source>
        <dbReference type="Proteomes" id="UP000182658"/>
    </source>
</evidence>
<dbReference type="AlphaFoldDB" id="A0A1J7J505"/>
<gene>
    <name evidence="2" type="ORF">CONLIGDRAFT_107833</name>
</gene>
<reference evidence="2 3" key="1">
    <citation type="submission" date="2016-10" db="EMBL/GenBank/DDBJ databases">
        <title>Draft genome sequence of Coniochaeta ligniaria NRRL30616, a lignocellulolytic fungus for bioabatement of inhibitors in plant biomass hydrolysates.</title>
        <authorList>
            <consortium name="DOE Joint Genome Institute"/>
            <person name="Jimenez D.J."/>
            <person name="Hector R.E."/>
            <person name="Riley R."/>
            <person name="Sun H."/>
            <person name="Grigoriev I.V."/>
            <person name="Van Elsas J.D."/>
            <person name="Nichols N.N."/>
        </authorList>
    </citation>
    <scope>NUCLEOTIDE SEQUENCE [LARGE SCALE GENOMIC DNA]</scope>
    <source>
        <strain evidence="2 3">NRRL 30616</strain>
    </source>
</reference>
<protein>
    <submittedName>
        <fullName evidence="2">Uncharacterized protein</fullName>
    </submittedName>
</protein>
<accession>A0A1J7J505</accession>
<evidence type="ECO:0000256" key="1">
    <source>
        <dbReference type="SAM" id="MobiDB-lite"/>
    </source>
</evidence>
<organism evidence="2 3">
    <name type="scientific">Coniochaeta ligniaria NRRL 30616</name>
    <dbReference type="NCBI Taxonomy" id="1408157"/>
    <lineage>
        <taxon>Eukaryota</taxon>
        <taxon>Fungi</taxon>
        <taxon>Dikarya</taxon>
        <taxon>Ascomycota</taxon>
        <taxon>Pezizomycotina</taxon>
        <taxon>Sordariomycetes</taxon>
        <taxon>Sordariomycetidae</taxon>
        <taxon>Coniochaetales</taxon>
        <taxon>Coniochaetaceae</taxon>
        <taxon>Coniochaeta</taxon>
    </lineage>
</organism>
<keyword evidence="3" id="KW-1185">Reference proteome</keyword>
<name>A0A1J7J505_9PEZI</name>
<dbReference type="Proteomes" id="UP000182658">
    <property type="component" value="Unassembled WGS sequence"/>
</dbReference>
<feature type="region of interest" description="Disordered" evidence="1">
    <location>
        <begin position="90"/>
        <end position="110"/>
    </location>
</feature>